<proteinExistence type="predicted"/>
<feature type="transmembrane region" description="Helical" evidence="4">
    <location>
        <begin position="140"/>
        <end position="161"/>
    </location>
</feature>
<dbReference type="PANTHER" id="PTHR42910">
    <property type="entry name" value="TRANSPORTER SCO4007-RELATED"/>
    <property type="match status" value="1"/>
</dbReference>
<dbReference type="AlphaFoldDB" id="A0A415F3G6"/>
<evidence type="ECO:0000256" key="4">
    <source>
        <dbReference type="SAM" id="Phobius"/>
    </source>
</evidence>
<keyword evidence="3 4" id="KW-0472">Membrane</keyword>
<protein>
    <submittedName>
        <fullName evidence="6">MFS transporter</fullName>
    </submittedName>
</protein>
<gene>
    <name evidence="6" type="ORF">DW079_07850</name>
</gene>
<accession>A0A415F3G6</accession>
<keyword evidence="2 4" id="KW-1133">Transmembrane helix</keyword>
<organism evidence="6 7">
    <name type="scientific">Segatella copri</name>
    <dbReference type="NCBI Taxonomy" id="165179"/>
    <lineage>
        <taxon>Bacteria</taxon>
        <taxon>Pseudomonadati</taxon>
        <taxon>Bacteroidota</taxon>
        <taxon>Bacteroidia</taxon>
        <taxon>Bacteroidales</taxon>
        <taxon>Prevotellaceae</taxon>
        <taxon>Segatella</taxon>
    </lineage>
</organism>
<keyword evidence="1 4" id="KW-0812">Transmembrane</keyword>
<sequence length="405" mass="43650">MKYELRENQGIPAPLLALMAVATGLSVANCYYNQPLLGSMAKELAVSDFSASMVATLTQIGYVVGLVFVIPLGDLDSRKKLIQANYIISLCALLAIALAPNIYWVWGASLVAGASSVMPQFFIPLVSYHSTPSRKVRNVGIIQSCLLVGILGSRVFSGLLADEWGWRSVYLVASVFMLGCFLLIHGMLPELSARSRENYAGLMKSLLRLLLKYPYLQIASLRAALAYGSFFALWSCLAFRMKQAPFFAGDDMIGALGLCGLAGASTVVFISDYVQKYGARFFSVAGGCVLLAAWLLAFWGNDSYLWIIIAILLIDAGMQCIHLSNQTSVVALDASAINRINTVYMTIYFLGGSAGTFVSGLSWQHYGWTGVVGVGVAFTVASLLINCIKPNGKPQTGRVGLTCET</sequence>
<feature type="transmembrane region" description="Helical" evidence="4">
    <location>
        <begin position="167"/>
        <end position="188"/>
    </location>
</feature>
<dbReference type="PROSITE" id="PS50850">
    <property type="entry name" value="MFS"/>
    <property type="match status" value="1"/>
</dbReference>
<dbReference type="InterPro" id="IPR020846">
    <property type="entry name" value="MFS_dom"/>
</dbReference>
<evidence type="ECO:0000256" key="3">
    <source>
        <dbReference type="ARBA" id="ARBA00023136"/>
    </source>
</evidence>
<dbReference type="InterPro" id="IPR036259">
    <property type="entry name" value="MFS_trans_sf"/>
</dbReference>
<reference evidence="6 7" key="1">
    <citation type="submission" date="2018-08" db="EMBL/GenBank/DDBJ databases">
        <title>A genome reference for cultivated species of the human gut microbiota.</title>
        <authorList>
            <person name="Zou Y."/>
            <person name="Xue W."/>
            <person name="Luo G."/>
        </authorList>
    </citation>
    <scope>NUCLEOTIDE SEQUENCE [LARGE SCALE GENOMIC DNA]</scope>
    <source>
        <strain evidence="6 7">AF46-2NS</strain>
    </source>
</reference>
<feature type="domain" description="Major facilitator superfamily (MFS) profile" evidence="5">
    <location>
        <begin position="12"/>
        <end position="393"/>
    </location>
</feature>
<comment type="caution">
    <text evidence="6">The sequence shown here is derived from an EMBL/GenBank/DDBJ whole genome shotgun (WGS) entry which is preliminary data.</text>
</comment>
<dbReference type="InterPro" id="IPR011701">
    <property type="entry name" value="MFS"/>
</dbReference>
<dbReference type="CDD" id="cd17324">
    <property type="entry name" value="MFS_NepI_like"/>
    <property type="match status" value="1"/>
</dbReference>
<feature type="transmembrane region" description="Helical" evidence="4">
    <location>
        <begin position="12"/>
        <end position="32"/>
    </location>
</feature>
<dbReference type="GO" id="GO:0022857">
    <property type="term" value="F:transmembrane transporter activity"/>
    <property type="evidence" value="ECO:0007669"/>
    <property type="project" value="InterPro"/>
</dbReference>
<evidence type="ECO:0000256" key="2">
    <source>
        <dbReference type="ARBA" id="ARBA00022989"/>
    </source>
</evidence>
<dbReference type="SUPFAM" id="SSF103473">
    <property type="entry name" value="MFS general substrate transporter"/>
    <property type="match status" value="1"/>
</dbReference>
<feature type="transmembrane region" description="Helical" evidence="4">
    <location>
        <begin position="303"/>
        <end position="321"/>
    </location>
</feature>
<feature type="transmembrane region" description="Helical" evidence="4">
    <location>
        <begin position="110"/>
        <end position="128"/>
    </location>
</feature>
<dbReference type="Pfam" id="PF07690">
    <property type="entry name" value="MFS_1"/>
    <property type="match status" value="1"/>
</dbReference>
<evidence type="ECO:0000259" key="5">
    <source>
        <dbReference type="PROSITE" id="PS50850"/>
    </source>
</evidence>
<feature type="transmembrane region" description="Helical" evidence="4">
    <location>
        <begin position="52"/>
        <end position="72"/>
    </location>
</feature>
<dbReference type="PANTHER" id="PTHR42910:SF1">
    <property type="entry name" value="MAJOR FACILITATOR SUPERFAMILY (MFS) PROFILE DOMAIN-CONTAINING PROTEIN"/>
    <property type="match status" value="1"/>
</dbReference>
<evidence type="ECO:0000256" key="1">
    <source>
        <dbReference type="ARBA" id="ARBA00022692"/>
    </source>
</evidence>
<feature type="transmembrane region" description="Helical" evidence="4">
    <location>
        <begin position="367"/>
        <end position="388"/>
    </location>
</feature>
<name>A0A415F3G6_9BACT</name>
<evidence type="ECO:0000313" key="6">
    <source>
        <dbReference type="EMBL" id="RHK10281.1"/>
    </source>
</evidence>
<dbReference type="Proteomes" id="UP000286211">
    <property type="component" value="Unassembled WGS sequence"/>
</dbReference>
<feature type="transmembrane region" description="Helical" evidence="4">
    <location>
        <begin position="209"/>
        <end position="232"/>
    </location>
</feature>
<feature type="transmembrane region" description="Helical" evidence="4">
    <location>
        <begin position="277"/>
        <end position="297"/>
    </location>
</feature>
<feature type="transmembrane region" description="Helical" evidence="4">
    <location>
        <begin position="252"/>
        <end position="270"/>
    </location>
</feature>
<evidence type="ECO:0000313" key="7">
    <source>
        <dbReference type="Proteomes" id="UP000286211"/>
    </source>
</evidence>
<dbReference type="EMBL" id="QRNB01000035">
    <property type="protein sequence ID" value="RHK10281.1"/>
    <property type="molecule type" value="Genomic_DNA"/>
</dbReference>
<feature type="transmembrane region" description="Helical" evidence="4">
    <location>
        <begin position="342"/>
        <end position="361"/>
    </location>
</feature>
<dbReference type="Gene3D" id="1.20.1250.20">
    <property type="entry name" value="MFS general substrate transporter like domains"/>
    <property type="match status" value="1"/>
</dbReference>
<feature type="transmembrane region" description="Helical" evidence="4">
    <location>
        <begin position="84"/>
        <end position="104"/>
    </location>
</feature>